<keyword evidence="6" id="KW-0472">Membrane</keyword>
<evidence type="ECO:0000256" key="8">
    <source>
        <dbReference type="SAM" id="SignalP"/>
    </source>
</evidence>
<evidence type="ECO:0000313" key="10">
    <source>
        <dbReference type="EMBL" id="CAH1797584.1"/>
    </source>
</evidence>
<evidence type="ECO:0000256" key="6">
    <source>
        <dbReference type="ARBA" id="ARBA00023136"/>
    </source>
</evidence>
<dbReference type="GO" id="GO:0016757">
    <property type="term" value="F:glycosyltransferase activity"/>
    <property type="evidence" value="ECO:0007669"/>
    <property type="project" value="UniProtKB-KW"/>
</dbReference>
<organism evidence="10 11">
    <name type="scientific">Owenia fusiformis</name>
    <name type="common">Polychaete worm</name>
    <dbReference type="NCBI Taxonomy" id="6347"/>
    <lineage>
        <taxon>Eukaryota</taxon>
        <taxon>Metazoa</taxon>
        <taxon>Spiralia</taxon>
        <taxon>Lophotrochozoa</taxon>
        <taxon>Annelida</taxon>
        <taxon>Polychaeta</taxon>
        <taxon>Sedentaria</taxon>
        <taxon>Canalipalpata</taxon>
        <taxon>Sabellida</taxon>
        <taxon>Oweniida</taxon>
        <taxon>Oweniidae</taxon>
        <taxon>Owenia</taxon>
    </lineage>
</organism>
<dbReference type="Pfam" id="PF04577">
    <property type="entry name" value="Glyco_transf_61"/>
    <property type="match status" value="1"/>
</dbReference>
<evidence type="ECO:0000256" key="1">
    <source>
        <dbReference type="ARBA" id="ARBA00004167"/>
    </source>
</evidence>
<dbReference type="Proteomes" id="UP000749559">
    <property type="component" value="Unassembled WGS sequence"/>
</dbReference>
<evidence type="ECO:0000259" key="9">
    <source>
        <dbReference type="Pfam" id="PF04577"/>
    </source>
</evidence>
<dbReference type="PANTHER" id="PTHR20961">
    <property type="entry name" value="GLYCOSYLTRANSFERASE"/>
    <property type="match status" value="1"/>
</dbReference>
<dbReference type="EMBL" id="CAIIXF020000010">
    <property type="protein sequence ID" value="CAH1797584.1"/>
    <property type="molecule type" value="Genomic_DNA"/>
</dbReference>
<evidence type="ECO:0000256" key="2">
    <source>
        <dbReference type="ARBA" id="ARBA00022676"/>
    </source>
</evidence>
<keyword evidence="3" id="KW-0808">Transferase</keyword>
<comment type="caution">
    <text evidence="10">The sequence shown here is derived from an EMBL/GenBank/DDBJ whole genome shotgun (WGS) entry which is preliminary data.</text>
</comment>
<gene>
    <name evidence="10" type="ORF">OFUS_LOCUS21845</name>
</gene>
<sequence length="384" mass="44718">METMRHIVLLLIWMKLLPSNQCADLLHPESDVTSSHGHYPPMYCKYTHIVFKGDTGAFHYKSHRDLHKQCSFAGTDIWEFKKDPDLDIEKCTETYDQGHIFTIFYYYGSNYFHLHYDMMLPLFAEIMKTGSREGTAAFLPTVESERLKKLNWDTVAFDDDSNYWVQTVKLLLGKHDAYRPMNDKLRTPGYTICFKKAYFGSPRFEFDNRDVVRNFIKYAKQMHNITEYNIETPLVGIISRSNRRRILNEADVVKALSEIVPTVLIEFTGMTYREQVQLMQKYSVLIGMNGAGLMNALYLPKTSVAIQLVPYKAGLNFNEFGKLLKSRGPYIEWHNQHEELTVPMPGDPHRNRPDTILHIDEMKELVTEALELISKQKHNVKTEL</sequence>
<dbReference type="GO" id="GO:0016020">
    <property type="term" value="C:membrane"/>
    <property type="evidence" value="ECO:0007669"/>
    <property type="project" value="UniProtKB-SubCell"/>
</dbReference>
<dbReference type="InterPro" id="IPR049625">
    <property type="entry name" value="Glyco_transf_61_cat"/>
</dbReference>
<keyword evidence="4" id="KW-0812">Transmembrane</keyword>
<dbReference type="AlphaFoldDB" id="A0A8S4PVP2"/>
<evidence type="ECO:0000313" key="11">
    <source>
        <dbReference type="Proteomes" id="UP000749559"/>
    </source>
</evidence>
<evidence type="ECO:0000256" key="4">
    <source>
        <dbReference type="ARBA" id="ARBA00022692"/>
    </source>
</evidence>
<reference evidence="10" key="1">
    <citation type="submission" date="2022-03" db="EMBL/GenBank/DDBJ databases">
        <authorList>
            <person name="Martin C."/>
        </authorList>
    </citation>
    <scope>NUCLEOTIDE SEQUENCE</scope>
</reference>
<evidence type="ECO:0000256" key="3">
    <source>
        <dbReference type="ARBA" id="ARBA00022679"/>
    </source>
</evidence>
<protein>
    <recommendedName>
        <fullName evidence="9">Glycosyltransferase 61 catalytic domain-containing protein</fullName>
    </recommendedName>
</protein>
<dbReference type="InterPro" id="IPR007657">
    <property type="entry name" value="Glycosyltransferase_61"/>
</dbReference>
<keyword evidence="2" id="KW-0328">Glycosyltransferase</keyword>
<feature type="domain" description="Glycosyltransferase 61 catalytic" evidence="9">
    <location>
        <begin position="111"/>
        <end position="304"/>
    </location>
</feature>
<dbReference type="PANTHER" id="PTHR20961:SF38">
    <property type="entry name" value="PROTEIN O-LINKED-MANNOSE BETA-1,4-N-ACETYLGLUCOSAMINYLTRANSFERASE 2"/>
    <property type="match status" value="1"/>
</dbReference>
<name>A0A8S4PVP2_OWEFU</name>
<dbReference type="OrthoDB" id="529273at2759"/>
<proteinExistence type="predicted"/>
<comment type="subcellular location">
    <subcellularLocation>
        <location evidence="1">Membrane</location>
        <topology evidence="1">Single-pass membrane protein</topology>
    </subcellularLocation>
</comment>
<evidence type="ECO:0000256" key="7">
    <source>
        <dbReference type="ARBA" id="ARBA00023180"/>
    </source>
</evidence>
<accession>A0A8S4PVP2</accession>
<keyword evidence="7" id="KW-0325">Glycoprotein</keyword>
<keyword evidence="8" id="KW-0732">Signal</keyword>
<feature type="signal peptide" evidence="8">
    <location>
        <begin position="1"/>
        <end position="22"/>
    </location>
</feature>
<evidence type="ECO:0000256" key="5">
    <source>
        <dbReference type="ARBA" id="ARBA00022989"/>
    </source>
</evidence>
<keyword evidence="5" id="KW-1133">Transmembrane helix</keyword>
<feature type="chain" id="PRO_5035915217" description="Glycosyltransferase 61 catalytic domain-containing protein" evidence="8">
    <location>
        <begin position="23"/>
        <end position="384"/>
    </location>
</feature>
<keyword evidence="11" id="KW-1185">Reference proteome</keyword>